<dbReference type="Gene3D" id="3.30.300.20">
    <property type="match status" value="1"/>
</dbReference>
<reference evidence="13" key="1">
    <citation type="submission" date="2023-09" db="EMBL/GenBank/DDBJ databases">
        <title>Genomes of two closely related lineages of the louse Polyplax serrata with different host specificities.</title>
        <authorList>
            <person name="Martinu J."/>
            <person name="Tarabai H."/>
            <person name="Stefka J."/>
            <person name="Hypsa V."/>
        </authorList>
    </citation>
    <scope>NUCLEOTIDE SEQUENCE [LARGE SCALE GENOMIC DNA]</scope>
    <source>
        <strain evidence="13">98ZLc_SE</strain>
    </source>
</reference>
<feature type="binding site" evidence="8">
    <location>
        <begin position="186"/>
        <end position="193"/>
    </location>
    <ligand>
        <name>GTP</name>
        <dbReference type="ChEBI" id="CHEBI:37565"/>
        <label>2</label>
    </ligand>
</feature>
<dbReference type="EMBL" id="CP135137">
    <property type="protein sequence ID" value="WWR11542.1"/>
    <property type="molecule type" value="Genomic_DNA"/>
</dbReference>
<proteinExistence type="inferred from homology"/>
<evidence type="ECO:0000256" key="8">
    <source>
        <dbReference type="HAMAP-Rule" id="MF_00195"/>
    </source>
</evidence>
<evidence type="ECO:0000256" key="4">
    <source>
        <dbReference type="ARBA" id="ARBA00022737"/>
    </source>
</evidence>
<keyword evidence="14" id="KW-1185">Reference proteome</keyword>
<dbReference type="NCBIfam" id="TIGR00231">
    <property type="entry name" value="small_GTP"/>
    <property type="match status" value="2"/>
</dbReference>
<evidence type="ECO:0000256" key="7">
    <source>
        <dbReference type="ARBA" id="ARBA00032345"/>
    </source>
</evidence>
<evidence type="ECO:0000256" key="3">
    <source>
        <dbReference type="ARBA" id="ARBA00022517"/>
    </source>
</evidence>
<feature type="domain" description="G" evidence="11">
    <location>
        <begin position="181"/>
        <end position="299"/>
    </location>
</feature>
<evidence type="ECO:0000259" key="11">
    <source>
        <dbReference type="Pfam" id="PF01926"/>
    </source>
</evidence>
<feature type="domain" description="G" evidence="11">
    <location>
        <begin position="5"/>
        <end position="119"/>
    </location>
</feature>
<keyword evidence="10" id="KW-1133">Transmembrane helix</keyword>
<keyword evidence="5 8" id="KW-0547">Nucleotide-binding</keyword>
<dbReference type="InterPro" id="IPR032859">
    <property type="entry name" value="KH_dom-like"/>
</dbReference>
<evidence type="ECO:0000259" key="12">
    <source>
        <dbReference type="Pfam" id="PF14714"/>
    </source>
</evidence>
<keyword evidence="13" id="KW-0378">Hydrolase</keyword>
<evidence type="ECO:0000256" key="1">
    <source>
        <dbReference type="ARBA" id="ARBA00008279"/>
    </source>
</evidence>
<keyword evidence="4 9" id="KW-0677">Repeat</keyword>
<feature type="binding site" evidence="8">
    <location>
        <begin position="233"/>
        <end position="237"/>
    </location>
    <ligand>
        <name>GTP</name>
        <dbReference type="ChEBI" id="CHEBI:37565"/>
        <label>2</label>
    </ligand>
</feature>
<dbReference type="InterPro" id="IPR016484">
    <property type="entry name" value="GTPase_Der"/>
</dbReference>
<dbReference type="NCBIfam" id="TIGR03594">
    <property type="entry name" value="GTPase_EngA"/>
    <property type="match status" value="1"/>
</dbReference>
<keyword evidence="3 8" id="KW-0690">Ribosome biogenesis</keyword>
<dbReference type="PANTHER" id="PTHR43834">
    <property type="entry name" value="GTPASE DER"/>
    <property type="match status" value="1"/>
</dbReference>
<dbReference type="CDD" id="cd01895">
    <property type="entry name" value="EngA2"/>
    <property type="match status" value="1"/>
</dbReference>
<dbReference type="SUPFAM" id="SSF52540">
    <property type="entry name" value="P-loop containing nucleoside triphosphate hydrolases"/>
    <property type="match status" value="2"/>
</dbReference>
<dbReference type="Gene3D" id="3.40.50.300">
    <property type="entry name" value="P-loop containing nucleotide triphosphate hydrolases"/>
    <property type="match status" value="2"/>
</dbReference>
<dbReference type="Proteomes" id="UP001368618">
    <property type="component" value="Chromosome"/>
</dbReference>
<dbReference type="RefSeq" id="WP_338516110.1">
    <property type="nucleotide sequence ID" value="NZ_CP135137.1"/>
</dbReference>
<evidence type="ECO:0000256" key="5">
    <source>
        <dbReference type="ARBA" id="ARBA00022741"/>
    </source>
</evidence>
<evidence type="ECO:0000313" key="14">
    <source>
        <dbReference type="Proteomes" id="UP001368618"/>
    </source>
</evidence>
<evidence type="ECO:0000313" key="13">
    <source>
        <dbReference type="EMBL" id="WWR11542.1"/>
    </source>
</evidence>
<dbReference type="InterPro" id="IPR027417">
    <property type="entry name" value="P-loop_NTPase"/>
</dbReference>
<comment type="function">
    <text evidence="8 9">GTPase that plays an essential role in the late steps of ribosome biogenesis.</text>
</comment>
<keyword evidence="10" id="KW-0812">Transmembrane</keyword>
<organism evidence="13 14">
    <name type="scientific">Candidatus Legionella polyplacis</name>
    <dbReference type="NCBI Taxonomy" id="2005262"/>
    <lineage>
        <taxon>Bacteria</taxon>
        <taxon>Pseudomonadati</taxon>
        <taxon>Pseudomonadota</taxon>
        <taxon>Gammaproteobacteria</taxon>
        <taxon>Legionellales</taxon>
        <taxon>Legionellaceae</taxon>
        <taxon>Legionella</taxon>
    </lineage>
</organism>
<comment type="subunit">
    <text evidence="8">Associates with the 50S ribosomal subunit.</text>
</comment>
<evidence type="ECO:0000256" key="10">
    <source>
        <dbReference type="SAM" id="Phobius"/>
    </source>
</evidence>
<name>A0ABZ2GZA1_9GAMM</name>
<dbReference type="PANTHER" id="PTHR43834:SF6">
    <property type="entry name" value="GTPASE DER"/>
    <property type="match status" value="1"/>
</dbReference>
<dbReference type="PIRSF" id="PIRSF006485">
    <property type="entry name" value="GTP-binding_EngA"/>
    <property type="match status" value="1"/>
</dbReference>
<feature type="binding site" evidence="8">
    <location>
        <begin position="298"/>
        <end position="301"/>
    </location>
    <ligand>
        <name>GTP</name>
        <dbReference type="ChEBI" id="CHEBI:37565"/>
        <label>2</label>
    </ligand>
</feature>
<dbReference type="InterPro" id="IPR015946">
    <property type="entry name" value="KH_dom-like_a/b"/>
</dbReference>
<accession>A0ABZ2GZA1</accession>
<dbReference type="InterPro" id="IPR006073">
    <property type="entry name" value="GTP-bd"/>
</dbReference>
<dbReference type="GO" id="GO:0016787">
    <property type="term" value="F:hydrolase activity"/>
    <property type="evidence" value="ECO:0007669"/>
    <property type="project" value="UniProtKB-KW"/>
</dbReference>
<keyword evidence="10" id="KW-0472">Membrane</keyword>
<gene>
    <name evidence="8 13" type="primary">der</name>
    <name evidence="13" type="ORF">RQL39_02555</name>
</gene>
<dbReference type="Pfam" id="PF01926">
    <property type="entry name" value="MMR_HSR1"/>
    <property type="match status" value="2"/>
</dbReference>
<evidence type="ECO:0000256" key="6">
    <source>
        <dbReference type="ARBA" id="ARBA00023134"/>
    </source>
</evidence>
<feature type="binding site" evidence="8">
    <location>
        <begin position="9"/>
        <end position="16"/>
    </location>
    <ligand>
        <name>GTP</name>
        <dbReference type="ChEBI" id="CHEBI:37565"/>
        <label>1</label>
    </ligand>
</feature>
<sequence>MSSIVALVGASNVGKSTLFNVLTKSKDIVTSNFCRLTRDRHYGIVSFRNYYFTIIDTSSFSLEKDLISSLQFKQTKIALMESNCILFLVDGKSGISLLDENIVRYLKKINKLIYLVVNKTENLSMKECLSMDFKSLGFKFDYIYFISALYKKGISNLLKSLFRILILSKKSKKSKINNFIKIAFVGKPNVGKSTMINSFLNEERTIVHDLPGTTRDSVSVFFKIGMINCMLFDTAGIRKTSKISDMIEKIFVSKTLKIIKESKICILVLDATTGISFQDTYLIRFIMRNNKVFMLVVNKSDLLNKEDKKNFYLYLKKKLAFICILKIYFVSALYGSGITVLKRDIKKIFFSTLKNFSTSQLTFLLIKFTKKYNLFVSGKNQIAKLKFAHVGGLNPLTIVIHGNNLNLITKNYKRYLLNSFIKNLNLVGNSLKLEFKTNKKLLIKKNK</sequence>
<dbReference type="Pfam" id="PF14714">
    <property type="entry name" value="KH_dom-like"/>
    <property type="match status" value="1"/>
</dbReference>
<feature type="domain" description="GTPase Der C-terminal KH-domain-like" evidence="12">
    <location>
        <begin position="357"/>
        <end position="436"/>
    </location>
</feature>
<comment type="similarity">
    <text evidence="1 8 9">Belongs to the TRAFAC class TrmE-Era-EngA-EngB-Septin-like GTPase superfamily. EngA (Der) GTPase family.</text>
</comment>
<dbReference type="InterPro" id="IPR005225">
    <property type="entry name" value="Small_GTP-bd"/>
</dbReference>
<protein>
    <recommendedName>
        <fullName evidence="2 8">GTPase Der</fullName>
    </recommendedName>
    <alternativeName>
        <fullName evidence="7 8">GTP-binding protein EngA</fullName>
    </alternativeName>
</protein>
<evidence type="ECO:0000256" key="9">
    <source>
        <dbReference type="RuleBase" id="RU004481"/>
    </source>
</evidence>
<comment type="caution">
    <text evidence="8">Lacks conserved residue(s) required for the propagation of feature annotation.</text>
</comment>
<feature type="transmembrane region" description="Helical" evidence="10">
    <location>
        <begin position="319"/>
        <end position="341"/>
    </location>
</feature>
<evidence type="ECO:0000256" key="2">
    <source>
        <dbReference type="ARBA" id="ARBA00020953"/>
    </source>
</evidence>
<feature type="binding site" evidence="8">
    <location>
        <begin position="118"/>
        <end position="121"/>
    </location>
    <ligand>
        <name>GTP</name>
        <dbReference type="ChEBI" id="CHEBI:37565"/>
        <label>1</label>
    </ligand>
</feature>
<dbReference type="HAMAP" id="MF_00195">
    <property type="entry name" value="GTPase_Der"/>
    <property type="match status" value="1"/>
</dbReference>
<dbReference type="PRINTS" id="PR00449">
    <property type="entry name" value="RASTRNSFRMNG"/>
</dbReference>
<keyword evidence="6 8" id="KW-0342">GTP-binding</keyword>